<feature type="chain" id="PRO_5012658904" evidence="1">
    <location>
        <begin position="22"/>
        <end position="408"/>
    </location>
</feature>
<evidence type="ECO:0000259" key="2">
    <source>
        <dbReference type="PROSITE" id="PS51677"/>
    </source>
</evidence>
<name>A0A1N7IUD5_9BACI</name>
<protein>
    <submittedName>
        <fullName evidence="3">Polysaccharide deacetylase</fullName>
    </submittedName>
</protein>
<keyword evidence="4" id="KW-1185">Reference proteome</keyword>
<dbReference type="STRING" id="570947.SAMN05421687_102217"/>
<accession>A0A1N7IUD5</accession>
<gene>
    <name evidence="3" type="ORF">SAMN05421687_102217</name>
</gene>
<dbReference type="OrthoDB" id="9812065at2"/>
<dbReference type="PROSITE" id="PS51257">
    <property type="entry name" value="PROKAR_LIPOPROTEIN"/>
    <property type="match status" value="1"/>
</dbReference>
<dbReference type="GO" id="GO:0016810">
    <property type="term" value="F:hydrolase activity, acting on carbon-nitrogen (but not peptide) bonds"/>
    <property type="evidence" value="ECO:0007669"/>
    <property type="project" value="InterPro"/>
</dbReference>
<keyword evidence="1" id="KW-0732">Signal</keyword>
<feature type="signal peptide" evidence="1">
    <location>
        <begin position="1"/>
        <end position="21"/>
    </location>
</feature>
<dbReference type="AlphaFoldDB" id="A0A1N7IUD5"/>
<dbReference type="InterPro" id="IPR050248">
    <property type="entry name" value="Polysacc_deacetylase_ArnD"/>
</dbReference>
<proteinExistence type="predicted"/>
<evidence type="ECO:0000256" key="1">
    <source>
        <dbReference type="SAM" id="SignalP"/>
    </source>
</evidence>
<dbReference type="PANTHER" id="PTHR10587">
    <property type="entry name" value="GLYCOSYL TRANSFERASE-RELATED"/>
    <property type="match status" value="1"/>
</dbReference>
<evidence type="ECO:0000313" key="3">
    <source>
        <dbReference type="EMBL" id="SIS40581.1"/>
    </source>
</evidence>
<feature type="domain" description="NodB homology" evidence="2">
    <location>
        <begin position="239"/>
        <end position="408"/>
    </location>
</feature>
<dbReference type="Proteomes" id="UP000187608">
    <property type="component" value="Unassembled WGS sequence"/>
</dbReference>
<evidence type="ECO:0000313" key="4">
    <source>
        <dbReference type="Proteomes" id="UP000187608"/>
    </source>
</evidence>
<reference evidence="4" key="1">
    <citation type="submission" date="2017-01" db="EMBL/GenBank/DDBJ databases">
        <authorList>
            <person name="Varghese N."/>
            <person name="Submissions S."/>
        </authorList>
    </citation>
    <scope>NUCLEOTIDE SEQUENCE [LARGE SCALE GENOMIC DNA]</scope>
    <source>
        <strain evidence="4">DSM 23127</strain>
    </source>
</reference>
<dbReference type="GO" id="GO:0005975">
    <property type="term" value="P:carbohydrate metabolic process"/>
    <property type="evidence" value="ECO:0007669"/>
    <property type="project" value="InterPro"/>
</dbReference>
<dbReference type="InterPro" id="IPR002509">
    <property type="entry name" value="NODB_dom"/>
</dbReference>
<dbReference type="PROSITE" id="PS51677">
    <property type="entry name" value="NODB"/>
    <property type="match status" value="1"/>
</dbReference>
<organism evidence="3 4">
    <name type="scientific">Salimicrobium flavidum</name>
    <dbReference type="NCBI Taxonomy" id="570947"/>
    <lineage>
        <taxon>Bacteria</taxon>
        <taxon>Bacillati</taxon>
        <taxon>Bacillota</taxon>
        <taxon>Bacilli</taxon>
        <taxon>Bacillales</taxon>
        <taxon>Bacillaceae</taxon>
        <taxon>Salimicrobium</taxon>
    </lineage>
</organism>
<sequence length="408" mass="47281">MRLLISGFFILLSGCSFMTNAGDGKDMKTVSKENYEDYNANVETKIETFDDLYIVMHYPETPNDQIDQTLLDYVNEQRSDFKKESYGRVQGEGVSAVQELHIGYDVIHEDPETYVVKFKETVTWGEGREKSDETIFHFGKSNGKRLSLQHFLEGEQERNELQNLVENDLNYKIIEQDLENFIYEGDTLTFFIGGESVKVEKEEHPGWFTDRFRTKYAEDPEPPENYKQRDKSIEVPVTKEMAEDYPVVVMGGPHPERTEELLRILEKNDAKAMFYMIGKRAERYPEVVKEVEEAGHVVVAHTWNHRMPKRLSVEEKEKYRERSVELISSITDQEEVFVSTGDVNPGQALENRENWKDEPKAWVMKQMQKSVDSRGQLIISELNVKSPKLLEEILPRMGNTPGEAAARE</sequence>
<dbReference type="Pfam" id="PF01522">
    <property type="entry name" value="Polysacc_deac_1"/>
    <property type="match status" value="1"/>
</dbReference>
<dbReference type="SUPFAM" id="SSF88713">
    <property type="entry name" value="Glycoside hydrolase/deacetylase"/>
    <property type="match status" value="1"/>
</dbReference>
<dbReference type="InterPro" id="IPR011330">
    <property type="entry name" value="Glyco_hydro/deAcase_b/a-brl"/>
</dbReference>
<dbReference type="EMBL" id="FTOC01000002">
    <property type="protein sequence ID" value="SIS40581.1"/>
    <property type="molecule type" value="Genomic_DNA"/>
</dbReference>
<dbReference type="Gene3D" id="3.20.20.370">
    <property type="entry name" value="Glycoside hydrolase/deacetylase"/>
    <property type="match status" value="1"/>
</dbReference>
<dbReference type="RefSeq" id="WP_084193617.1">
    <property type="nucleotide sequence ID" value="NZ_FTOC01000002.1"/>
</dbReference>